<gene>
    <name evidence="3" type="ORF">H8730_10120</name>
</gene>
<accession>A0A926DV19</accession>
<feature type="transmembrane region" description="Helical" evidence="2">
    <location>
        <begin position="38"/>
        <end position="55"/>
    </location>
</feature>
<reference evidence="3" key="1">
    <citation type="submission" date="2020-08" db="EMBL/GenBank/DDBJ databases">
        <title>Genome public.</title>
        <authorList>
            <person name="Liu C."/>
            <person name="Sun Q."/>
        </authorList>
    </citation>
    <scope>NUCLEOTIDE SEQUENCE</scope>
    <source>
        <strain evidence="3">NSJ-32</strain>
    </source>
</reference>
<keyword evidence="4" id="KW-1185">Reference proteome</keyword>
<keyword evidence="1" id="KW-0175">Coiled coil</keyword>
<comment type="caution">
    <text evidence="3">The sequence shown here is derived from an EMBL/GenBank/DDBJ whole genome shotgun (WGS) entry which is preliminary data.</text>
</comment>
<sequence>MAHKKRTSLLRRRVSRPKVYSDDHPIKENWGIRVIRRMFFLLFFVVFSGVCLLKLQSLSAESARLDESITALEQQLLDEKERQLDEKTMQEYYQSDEYKEQLAREKFNLIKPGERLYVFGE</sequence>
<organism evidence="3 4">
    <name type="scientific">Bianquea renquensis</name>
    <dbReference type="NCBI Taxonomy" id="2763661"/>
    <lineage>
        <taxon>Bacteria</taxon>
        <taxon>Bacillati</taxon>
        <taxon>Bacillota</taxon>
        <taxon>Clostridia</taxon>
        <taxon>Eubacteriales</taxon>
        <taxon>Bianqueaceae</taxon>
        <taxon>Bianquea</taxon>
    </lineage>
</organism>
<evidence type="ECO:0000256" key="1">
    <source>
        <dbReference type="SAM" id="Coils"/>
    </source>
</evidence>
<keyword evidence="2" id="KW-0812">Transmembrane</keyword>
<evidence type="ECO:0000313" key="4">
    <source>
        <dbReference type="Proteomes" id="UP000657006"/>
    </source>
</evidence>
<proteinExistence type="predicted"/>
<dbReference type="EMBL" id="JACRSQ010000014">
    <property type="protein sequence ID" value="MBC8543899.1"/>
    <property type="molecule type" value="Genomic_DNA"/>
</dbReference>
<dbReference type="AlphaFoldDB" id="A0A926DV19"/>
<name>A0A926DV19_9FIRM</name>
<feature type="coiled-coil region" evidence="1">
    <location>
        <begin position="55"/>
        <end position="82"/>
    </location>
</feature>
<evidence type="ECO:0000256" key="2">
    <source>
        <dbReference type="SAM" id="Phobius"/>
    </source>
</evidence>
<keyword evidence="2" id="KW-1133">Transmembrane helix</keyword>
<keyword evidence="2" id="KW-0472">Membrane</keyword>
<protein>
    <recommendedName>
        <fullName evidence="5">Septum formation initiator family protein</fullName>
    </recommendedName>
</protein>
<dbReference type="Proteomes" id="UP000657006">
    <property type="component" value="Unassembled WGS sequence"/>
</dbReference>
<evidence type="ECO:0000313" key="3">
    <source>
        <dbReference type="EMBL" id="MBC8543899.1"/>
    </source>
</evidence>
<evidence type="ECO:0008006" key="5">
    <source>
        <dbReference type="Google" id="ProtNLM"/>
    </source>
</evidence>
<dbReference type="RefSeq" id="WP_177720003.1">
    <property type="nucleotide sequence ID" value="NZ_JACRSQ010000014.1"/>
</dbReference>